<comment type="caution">
    <text evidence="1">The sequence shown here is derived from an EMBL/GenBank/DDBJ whole genome shotgun (WGS) entry which is preliminary data.</text>
</comment>
<organism evidence="1 2">
    <name type="scientific">Ameca splendens</name>
    <dbReference type="NCBI Taxonomy" id="208324"/>
    <lineage>
        <taxon>Eukaryota</taxon>
        <taxon>Metazoa</taxon>
        <taxon>Chordata</taxon>
        <taxon>Craniata</taxon>
        <taxon>Vertebrata</taxon>
        <taxon>Euteleostomi</taxon>
        <taxon>Actinopterygii</taxon>
        <taxon>Neopterygii</taxon>
        <taxon>Teleostei</taxon>
        <taxon>Neoteleostei</taxon>
        <taxon>Acanthomorphata</taxon>
        <taxon>Ovalentaria</taxon>
        <taxon>Atherinomorphae</taxon>
        <taxon>Cyprinodontiformes</taxon>
        <taxon>Goodeidae</taxon>
        <taxon>Ameca</taxon>
    </lineage>
</organism>
<evidence type="ECO:0000313" key="2">
    <source>
        <dbReference type="Proteomes" id="UP001469553"/>
    </source>
</evidence>
<keyword evidence="2" id="KW-1185">Reference proteome</keyword>
<proteinExistence type="predicted"/>
<dbReference type="EMBL" id="JAHRIP010004063">
    <property type="protein sequence ID" value="MEQ2281585.1"/>
    <property type="molecule type" value="Genomic_DNA"/>
</dbReference>
<name>A0ABV0XJM2_9TELE</name>
<evidence type="ECO:0000313" key="1">
    <source>
        <dbReference type="EMBL" id="MEQ2281585.1"/>
    </source>
</evidence>
<accession>A0ABV0XJM2</accession>
<reference evidence="1 2" key="1">
    <citation type="submission" date="2021-06" db="EMBL/GenBank/DDBJ databases">
        <authorList>
            <person name="Palmer J.M."/>
        </authorList>
    </citation>
    <scope>NUCLEOTIDE SEQUENCE [LARGE SCALE GENOMIC DNA]</scope>
    <source>
        <strain evidence="1 2">AS_MEX2019</strain>
        <tissue evidence="1">Muscle</tissue>
    </source>
</reference>
<protein>
    <submittedName>
        <fullName evidence="1">Uncharacterized protein</fullName>
    </submittedName>
</protein>
<sequence length="95" mass="10638">MPDGGPELPRSRTEVVFHGLSELPPRPSFWLTNHPSRMLLGLPVPISCFWSPTGQEDPIGLLLQPDSIPHRRSPPVLEDCRCDRHQQPCDHISGV</sequence>
<dbReference type="Proteomes" id="UP001469553">
    <property type="component" value="Unassembled WGS sequence"/>
</dbReference>
<gene>
    <name evidence="1" type="ORF">AMECASPLE_031970</name>
</gene>